<reference evidence="1 2" key="2">
    <citation type="journal article" date="2013" name="Genome Biol. Evol.">
        <title>Genome sequencing of Giardia lamblia genotypes A2 and B isolates (DH and GS) and comparative analysis with the genomes of genotypes A1 and E (WB and Pig).</title>
        <authorList>
            <person name="Adam R.D."/>
            <person name="Dahlstrom E.W."/>
            <person name="Martens C.A."/>
            <person name="Bruno D.P."/>
            <person name="Barbian K.D."/>
            <person name="Ricklefs S.M."/>
            <person name="Hernandez M.M."/>
            <person name="Narla N.P."/>
            <person name="Patel R.B."/>
            <person name="Porcella S.F."/>
            <person name="Nash T.E."/>
        </authorList>
    </citation>
    <scope>NUCLEOTIDE SEQUENCE [LARGE SCALE GENOMIC DNA]</scope>
    <source>
        <strain evidence="1 2">GS</strain>
    </source>
</reference>
<gene>
    <name evidence="1" type="ORF">GSB_152629</name>
</gene>
<dbReference type="Proteomes" id="UP000018040">
    <property type="component" value="Unassembled WGS sequence"/>
</dbReference>
<organism evidence="1 2">
    <name type="scientific">Giardia intestinalis</name>
    <name type="common">Giardia lamblia</name>
    <dbReference type="NCBI Taxonomy" id="5741"/>
    <lineage>
        <taxon>Eukaryota</taxon>
        <taxon>Metamonada</taxon>
        <taxon>Diplomonadida</taxon>
        <taxon>Hexamitidae</taxon>
        <taxon>Giardiinae</taxon>
        <taxon>Giardia</taxon>
    </lineage>
</organism>
<evidence type="ECO:0000313" key="1">
    <source>
        <dbReference type="EMBL" id="ESU43066.1"/>
    </source>
</evidence>
<name>V6TWE0_GIAIN</name>
<protein>
    <submittedName>
        <fullName evidence="1">ATP-dependent permease</fullName>
    </submittedName>
</protein>
<dbReference type="EMBL" id="AHHH01000061">
    <property type="protein sequence ID" value="ESU43066.1"/>
    <property type="molecule type" value="Genomic_DNA"/>
</dbReference>
<evidence type="ECO:0000313" key="2">
    <source>
        <dbReference type="Proteomes" id="UP000018040"/>
    </source>
</evidence>
<feature type="non-terminal residue" evidence="1">
    <location>
        <position position="1"/>
    </location>
</feature>
<dbReference type="AlphaFoldDB" id="V6TWE0"/>
<comment type="caution">
    <text evidence="1">The sequence shown here is derived from an EMBL/GenBank/DDBJ whole genome shotgun (WGS) entry which is preliminary data.</text>
</comment>
<accession>V6TWE0</accession>
<reference evidence="2" key="1">
    <citation type="submission" date="2012-02" db="EMBL/GenBank/DDBJ databases">
        <title>Genome sequencing of Giardia lamblia Genotypes A2 and B isolates (DH and GS) and comparative analysis with the genomes of Genotypes A1 and E (WB and Pig).</title>
        <authorList>
            <person name="Adam R."/>
            <person name="Dahlstrom E."/>
            <person name="Martens C."/>
            <person name="Bruno D."/>
            <person name="Barbian K."/>
            <person name="Porcella S.F."/>
            <person name="Nash T."/>
        </authorList>
    </citation>
    <scope>NUCLEOTIDE SEQUENCE</scope>
    <source>
        <strain evidence="2">GS</strain>
    </source>
</reference>
<proteinExistence type="predicted"/>
<sequence length="44" mass="4859">VEVASEGSDDHLKASHRPLCGDCLKDVHQMALESVLQDHSERCI</sequence>